<dbReference type="EMBL" id="JBHSXX010000001">
    <property type="protein sequence ID" value="MFC6869858.1"/>
    <property type="molecule type" value="Genomic_DNA"/>
</dbReference>
<keyword evidence="1 3" id="KW-0238">DNA-binding</keyword>
<sequence length="82" mass="8691">MAASRIDKAGRVVIPLEIRRALRLEEGGEVELMLSAEGVSIRKVAPEPDVTVENGLPVISLGGAAVTNDSVLDVIDRDRGAR</sequence>
<evidence type="ECO:0000259" key="2">
    <source>
        <dbReference type="PROSITE" id="PS51740"/>
    </source>
</evidence>
<dbReference type="NCBIfam" id="TIGR01439">
    <property type="entry name" value="lp_hng_hel_AbrB"/>
    <property type="match status" value="1"/>
</dbReference>
<dbReference type="Gene3D" id="2.10.260.10">
    <property type="match status" value="1"/>
</dbReference>
<evidence type="ECO:0000256" key="1">
    <source>
        <dbReference type="PROSITE-ProRule" id="PRU01076"/>
    </source>
</evidence>
<keyword evidence="4" id="KW-1185">Reference proteome</keyword>
<feature type="domain" description="SpoVT-AbrB" evidence="2">
    <location>
        <begin position="1"/>
        <end position="46"/>
    </location>
</feature>
<proteinExistence type="predicted"/>
<protein>
    <submittedName>
        <fullName evidence="3">AbrB/MazE/SpoVT family DNA-binding domain-containing protein</fullName>
    </submittedName>
</protein>
<dbReference type="Pfam" id="PF04014">
    <property type="entry name" value="MazE_antitoxin"/>
    <property type="match status" value="1"/>
</dbReference>
<dbReference type="InterPro" id="IPR007159">
    <property type="entry name" value="SpoVT-AbrB_dom"/>
</dbReference>
<dbReference type="InterPro" id="IPR037914">
    <property type="entry name" value="SpoVT-AbrB_sf"/>
</dbReference>
<dbReference type="PROSITE" id="PS51740">
    <property type="entry name" value="SPOVT_ABRB"/>
    <property type="match status" value="1"/>
</dbReference>
<accession>A0ABW2C4D0</accession>
<dbReference type="RefSeq" id="WP_345403840.1">
    <property type="nucleotide sequence ID" value="NZ_BAABLA010000116.1"/>
</dbReference>
<dbReference type="GO" id="GO:0003677">
    <property type="term" value="F:DNA binding"/>
    <property type="evidence" value="ECO:0007669"/>
    <property type="project" value="UniProtKB-KW"/>
</dbReference>
<dbReference type="SUPFAM" id="SSF89447">
    <property type="entry name" value="AbrB/MazE/MraZ-like"/>
    <property type="match status" value="1"/>
</dbReference>
<evidence type="ECO:0000313" key="4">
    <source>
        <dbReference type="Proteomes" id="UP001596337"/>
    </source>
</evidence>
<dbReference type="SMART" id="SM00966">
    <property type="entry name" value="SpoVT_AbrB"/>
    <property type="match status" value="1"/>
</dbReference>
<evidence type="ECO:0000313" key="3">
    <source>
        <dbReference type="EMBL" id="MFC6869858.1"/>
    </source>
</evidence>
<dbReference type="Proteomes" id="UP001596337">
    <property type="component" value="Unassembled WGS sequence"/>
</dbReference>
<comment type="caution">
    <text evidence="3">The sequence shown here is derived from an EMBL/GenBank/DDBJ whole genome shotgun (WGS) entry which is preliminary data.</text>
</comment>
<organism evidence="3 4">
    <name type="scientific">Haloechinothrix salitolerans</name>
    <dbReference type="NCBI Taxonomy" id="926830"/>
    <lineage>
        <taxon>Bacteria</taxon>
        <taxon>Bacillati</taxon>
        <taxon>Actinomycetota</taxon>
        <taxon>Actinomycetes</taxon>
        <taxon>Pseudonocardiales</taxon>
        <taxon>Pseudonocardiaceae</taxon>
        <taxon>Haloechinothrix</taxon>
    </lineage>
</organism>
<gene>
    <name evidence="3" type="ORF">ACFQGD_22205</name>
</gene>
<reference evidence="4" key="1">
    <citation type="journal article" date="2019" name="Int. J. Syst. Evol. Microbiol.">
        <title>The Global Catalogue of Microorganisms (GCM) 10K type strain sequencing project: providing services to taxonomists for standard genome sequencing and annotation.</title>
        <authorList>
            <consortium name="The Broad Institute Genomics Platform"/>
            <consortium name="The Broad Institute Genome Sequencing Center for Infectious Disease"/>
            <person name="Wu L."/>
            <person name="Ma J."/>
        </authorList>
    </citation>
    <scope>NUCLEOTIDE SEQUENCE [LARGE SCALE GENOMIC DNA]</scope>
    <source>
        <strain evidence="4">KCTC 32255</strain>
    </source>
</reference>
<name>A0ABW2C4D0_9PSEU</name>